<comment type="caution">
    <text evidence="1">The sequence shown here is derived from an EMBL/GenBank/DDBJ whole genome shotgun (WGS) entry which is preliminary data.</text>
</comment>
<evidence type="ECO:0000313" key="1">
    <source>
        <dbReference type="EMBL" id="KAK1861196.1"/>
    </source>
</evidence>
<evidence type="ECO:0000313" key="2">
    <source>
        <dbReference type="Proteomes" id="UP000798662"/>
    </source>
</evidence>
<keyword evidence="2" id="KW-1185">Reference proteome</keyword>
<dbReference type="Proteomes" id="UP000798662">
    <property type="component" value="Chromosome 1"/>
</dbReference>
<organism evidence="1 2">
    <name type="scientific">Pyropia yezoensis</name>
    <name type="common">Susabi-nori</name>
    <name type="synonym">Porphyra yezoensis</name>
    <dbReference type="NCBI Taxonomy" id="2788"/>
    <lineage>
        <taxon>Eukaryota</taxon>
        <taxon>Rhodophyta</taxon>
        <taxon>Bangiophyceae</taxon>
        <taxon>Bangiales</taxon>
        <taxon>Bangiaceae</taxon>
        <taxon>Pyropia</taxon>
    </lineage>
</organism>
<gene>
    <name evidence="1" type="ORF">I4F81_003780</name>
</gene>
<proteinExistence type="predicted"/>
<sequence>MRLAFVDGAVVCRAASPSWPTLPRVVGVGGVSRGAPLLPRPASLRLLRGASSRGHPAVCVVSCSRDGAQPPSSARSWYGWVTRSPMYHSSLCHVAERVKGSENWHVADRPPDGKVLCTLCHSIEQRKQRTTPNAMGQQRTRMSAPTAVFKMLLDGKVSTLSQQYGPNHSVRLRASREKLSSIARVAVFNVRASSPDVVRKLIVVGGPPGVGKTRLGYEALAMAADQSGPLFNRLHDVTGSPLLVVPIYINFSNGFTVQKTHDLAAGVSTSDRLGARVAAAVLSLSLDKVRILNGGGLQGLAIDDVLDAILRGVVAERLAQPIAGVFANERKGLQVKPVVLFALHMDEYQLFSLELAAEDGWNTETAAIEVRRMLTLMKNYIINVNHWADLPARPTLLPVVSGTPYDGVHILWTKMLEPQLLLPANLDVVNAVGLFVDQLMLTAPFAGEARLIRDSMECLAAKVALLDLDLRPRFVIRLAEELLYRTPAHMGAAEALTAVDWQALAIGVSSSVSKPISSGIGLLLTQLSLFRIPIKFVFGSTETLSPSEMTVREAEAVGHLRLSSVFAGRLLWDYRTLRLPFVQLRRWGLDGLLPPRLLALPERLWTADDFEDLVAHHLCARINFFAATFGQPVPLAFVLPGALGSWAAKSVCVSLHGLRSVYREQFQWLRTKSDKAAKTMTVPAINQNLALRPPPVVVPEQAAPAKDRQDEQESFDFWEGEDDKPGGEPDVSGKDQMDFLDEDVFKAVLQQRQEPEDAIGVINLKVQQEQVEACDLSTGVFEACRNNALLDLRVSLPLAAQRRNCTTSEELNVALAWDARTARDPAVSEPAATTSSPGPHLHMYIQTKQTKAGVVATANGISTWYKEARAATTKWRTDGDQTLFVLFTNRKLGVLPESFFTEHEDLLVVSQDQLDQALSPVLAGRAVVAQL</sequence>
<protein>
    <submittedName>
        <fullName evidence="1">Uncharacterized protein</fullName>
    </submittedName>
</protein>
<name>A0ACC3BT42_PYRYE</name>
<accession>A0ACC3BT42</accession>
<reference evidence="1" key="1">
    <citation type="submission" date="2019-11" db="EMBL/GenBank/DDBJ databases">
        <title>Nori genome reveals adaptations in red seaweeds to the harsh intertidal environment.</title>
        <authorList>
            <person name="Wang D."/>
            <person name="Mao Y."/>
        </authorList>
    </citation>
    <scope>NUCLEOTIDE SEQUENCE</scope>
    <source>
        <tissue evidence="1">Gametophyte</tissue>
    </source>
</reference>
<dbReference type="EMBL" id="CM020618">
    <property type="protein sequence ID" value="KAK1861196.1"/>
    <property type="molecule type" value="Genomic_DNA"/>
</dbReference>